<evidence type="ECO:0000313" key="2">
    <source>
        <dbReference type="EMBL" id="QIM47435.1"/>
    </source>
</evidence>
<name>A0A6G8I2V7_9STRE</name>
<dbReference type="KEGG" id="srum:GPZ88_10190"/>
<evidence type="ECO:0000313" key="3">
    <source>
        <dbReference type="Proteomes" id="UP000503166"/>
    </source>
</evidence>
<sequence length="65" mass="7550">MDYVTQQTLWYAFLSEGPLKLVVFLIGIMMMKSILRNKKVFRIFAFLVLVIPLSVLEVVGLFIKK</sequence>
<dbReference type="Proteomes" id="UP000503166">
    <property type="component" value="Plasmid p_CNU_G2"/>
</dbReference>
<dbReference type="AlphaFoldDB" id="A0A6G8I2V7"/>
<keyword evidence="1" id="KW-1133">Transmembrane helix</keyword>
<evidence type="ECO:0000256" key="1">
    <source>
        <dbReference type="SAM" id="Phobius"/>
    </source>
</evidence>
<gene>
    <name evidence="2" type="ORF">GPZ88_10190</name>
</gene>
<protein>
    <submittedName>
        <fullName evidence="2">Uncharacterized protein</fullName>
    </submittedName>
</protein>
<keyword evidence="2" id="KW-0614">Plasmid</keyword>
<reference evidence="2 3" key="1">
    <citation type="submission" date="2019-12" db="EMBL/GenBank/DDBJ databases">
        <title>Complete genome sequence of Streptococcus sp. CNU G2 isolated frome Bos taurus coreanae.</title>
        <authorList>
            <person name="Park S.Y."/>
            <person name="Kim J.H."/>
            <person name="Seo S.W."/>
        </authorList>
    </citation>
    <scope>NUCLEOTIDE SEQUENCE [LARGE SCALE GENOMIC DNA]</scope>
    <source>
        <strain evidence="2 3">CNU G2</strain>
        <plasmid evidence="3">p_cnu_g2</plasmid>
    </source>
</reference>
<keyword evidence="1" id="KW-0812">Transmembrane</keyword>
<dbReference type="RefSeq" id="WP_157328667.1">
    <property type="nucleotide sequence ID" value="NZ_CP046920.1"/>
</dbReference>
<organism evidence="2 3">
    <name type="scientific">Streptococcus ruminicola</name>
    <dbReference type="NCBI Taxonomy" id="2686210"/>
    <lineage>
        <taxon>Bacteria</taxon>
        <taxon>Bacillati</taxon>
        <taxon>Bacillota</taxon>
        <taxon>Bacilli</taxon>
        <taxon>Lactobacillales</taxon>
        <taxon>Streptococcaceae</taxon>
        <taxon>Streptococcus</taxon>
    </lineage>
</organism>
<accession>A0A6G8I2V7</accession>
<feature type="transmembrane region" description="Helical" evidence="1">
    <location>
        <begin position="43"/>
        <end position="63"/>
    </location>
</feature>
<geneLocation type="plasmid" evidence="3">
    <name>p_cnu_g2</name>
</geneLocation>
<keyword evidence="1" id="KW-0472">Membrane</keyword>
<dbReference type="EMBL" id="CP046920">
    <property type="protein sequence ID" value="QIM47435.1"/>
    <property type="molecule type" value="Genomic_DNA"/>
</dbReference>
<proteinExistence type="predicted"/>
<feature type="transmembrane region" description="Helical" evidence="1">
    <location>
        <begin position="12"/>
        <end position="31"/>
    </location>
</feature>